<reference evidence="5 6" key="1">
    <citation type="journal article" date="2011" name="Science">
        <title>Comparative functional genomics of the fission yeasts.</title>
        <authorList>
            <person name="Rhind N."/>
            <person name="Chen Z."/>
            <person name="Yassour M."/>
            <person name="Thompson D.A."/>
            <person name="Haas B.J."/>
            <person name="Habib N."/>
            <person name="Wapinski I."/>
            <person name="Roy S."/>
            <person name="Lin M.F."/>
            <person name="Heiman D.I."/>
            <person name="Young S.K."/>
            <person name="Furuya K."/>
            <person name="Guo Y."/>
            <person name="Pidoux A."/>
            <person name="Chen H.M."/>
            <person name="Robbertse B."/>
            <person name="Goldberg J.M."/>
            <person name="Aoki K."/>
            <person name="Bayne E.H."/>
            <person name="Berlin A.M."/>
            <person name="Desjardins C.A."/>
            <person name="Dobbs E."/>
            <person name="Dukaj L."/>
            <person name="Fan L."/>
            <person name="FitzGerald M.G."/>
            <person name="French C."/>
            <person name="Gujja S."/>
            <person name="Hansen K."/>
            <person name="Keifenheim D."/>
            <person name="Levin J.Z."/>
            <person name="Mosher R.A."/>
            <person name="Mueller C.A."/>
            <person name="Pfiffner J."/>
            <person name="Priest M."/>
            <person name="Russ C."/>
            <person name="Smialowska A."/>
            <person name="Swoboda P."/>
            <person name="Sykes S.M."/>
            <person name="Vaughn M."/>
            <person name="Vengrova S."/>
            <person name="Yoder R."/>
            <person name="Zeng Q."/>
            <person name="Allshire R."/>
            <person name="Baulcombe D."/>
            <person name="Birren B.W."/>
            <person name="Brown W."/>
            <person name="Ekwall K."/>
            <person name="Kellis M."/>
            <person name="Leatherwood J."/>
            <person name="Levin H."/>
            <person name="Margalit H."/>
            <person name="Martienssen R."/>
            <person name="Nieduszynski C.A."/>
            <person name="Spatafora J.W."/>
            <person name="Friedman N."/>
            <person name="Dalgaard J.Z."/>
            <person name="Baumann P."/>
            <person name="Niki H."/>
            <person name="Regev A."/>
            <person name="Nusbaum C."/>
        </authorList>
    </citation>
    <scope>NUCLEOTIDE SEQUENCE [LARGE SCALE GENOMIC DNA]</scope>
    <source>
        <strain evidence="6">OY26 / ATCC MYA-4695 / CBS 11777 / NBRC 106824 / NRRL Y48691</strain>
    </source>
</reference>
<dbReference type="Gene3D" id="3.30.70.270">
    <property type="match status" value="2"/>
</dbReference>
<keyword evidence="3" id="KW-0472">Membrane</keyword>
<feature type="compositionally biased region" description="Basic and acidic residues" evidence="2">
    <location>
        <begin position="14"/>
        <end position="24"/>
    </location>
</feature>
<feature type="region of interest" description="Disordered" evidence="2">
    <location>
        <begin position="1"/>
        <end position="25"/>
    </location>
</feature>
<evidence type="ECO:0000313" key="5">
    <source>
        <dbReference type="EMBL" id="EPY50852.1"/>
    </source>
</evidence>
<evidence type="ECO:0000259" key="4">
    <source>
        <dbReference type="PROSITE" id="PS50878"/>
    </source>
</evidence>
<organism evidence="5 6">
    <name type="scientific">Schizosaccharomyces cryophilus (strain OY26 / ATCC MYA-4695 / CBS 11777 / NBRC 106824 / NRRL Y48691)</name>
    <name type="common">Fission yeast</name>
    <dbReference type="NCBI Taxonomy" id="653667"/>
    <lineage>
        <taxon>Eukaryota</taxon>
        <taxon>Fungi</taxon>
        <taxon>Dikarya</taxon>
        <taxon>Ascomycota</taxon>
        <taxon>Taphrinomycotina</taxon>
        <taxon>Schizosaccharomycetes</taxon>
        <taxon>Schizosaccharomycetales</taxon>
        <taxon>Schizosaccharomycetaceae</taxon>
        <taxon>Schizosaccharomyces</taxon>
    </lineage>
</organism>
<evidence type="ECO:0000256" key="3">
    <source>
        <dbReference type="SAM" id="Phobius"/>
    </source>
</evidence>
<dbReference type="InterPro" id="IPR041577">
    <property type="entry name" value="RT_RNaseH_2"/>
</dbReference>
<dbReference type="InterPro" id="IPR050951">
    <property type="entry name" value="Retrovirus_Pol_polyprotein"/>
</dbReference>
<keyword evidence="6" id="KW-1185">Reference proteome</keyword>
<dbReference type="GO" id="GO:0003824">
    <property type="term" value="F:catalytic activity"/>
    <property type="evidence" value="ECO:0007669"/>
    <property type="project" value="UniProtKB-KW"/>
</dbReference>
<dbReference type="HOGENOM" id="CLU_000384_33_4_1"/>
<dbReference type="OrthoDB" id="5428705at2759"/>
<dbReference type="GeneID" id="25039339"/>
<dbReference type="Pfam" id="PF00078">
    <property type="entry name" value="RVT_1"/>
    <property type="match status" value="1"/>
</dbReference>
<dbReference type="AlphaFoldDB" id="S9X175"/>
<protein>
    <recommendedName>
        <fullName evidence="4">Reverse transcriptase domain-containing protein</fullName>
    </recommendedName>
</protein>
<dbReference type="Gene3D" id="3.10.10.10">
    <property type="entry name" value="HIV Type 1 Reverse Transcriptase, subunit A, domain 1"/>
    <property type="match status" value="1"/>
</dbReference>
<feature type="domain" description="Reverse transcriptase" evidence="4">
    <location>
        <begin position="86"/>
        <end position="265"/>
    </location>
</feature>
<evidence type="ECO:0000313" key="6">
    <source>
        <dbReference type="Proteomes" id="UP000015464"/>
    </source>
</evidence>
<dbReference type="FunFam" id="3.30.70.270:FF:000026">
    <property type="entry name" value="Transposon Ty3-G Gag-Pol polyprotein"/>
    <property type="match status" value="1"/>
</dbReference>
<evidence type="ECO:0000256" key="2">
    <source>
        <dbReference type="SAM" id="MobiDB-lite"/>
    </source>
</evidence>
<dbReference type="Proteomes" id="UP000015464">
    <property type="component" value="Unassembled WGS sequence"/>
</dbReference>
<gene>
    <name evidence="5" type="ORF">SPOG_05143</name>
</gene>
<dbReference type="EMBL" id="KE546992">
    <property type="protein sequence ID" value="EPY50852.1"/>
    <property type="molecule type" value="Genomic_DNA"/>
</dbReference>
<accession>S9X175</accession>
<sequence>MSEMSRKKVSRMMQMDKKNEEQQQKTRNLLKPFSKLFEEPPKVPKHSENDLEIKLTRELPKYNPKLLHYNKRELSCMKEEMQELLNQGKIRESSSKFMCTPLIIPKKGTDEYRMVINYKPLNVITKRDNYPLNNLEQFIRHLGGARVFTTLLIKDAYQLLRIKKGDEHKTAFKTPFGVYEYMVIPLGLTNAPAHFQRCINKALLPFLGVFIIVYLDTILIYSSSKKEHQKHVREILRRLREADLYLDQEKCCFFQNKVKFLGHLISEKGMEVDPERIQAIIDWPVPDTFKKLRSFLGFVNYSRQFVPNLSKLSRPLYDLLKKDAKYEWTDRQQQAFMQIKQAFENSSILRHHDRTKETRLETDVFDHAIGAVVSQKQDDGIYHPVVFHSASLTGQQRTWPTWEKEAYAIITALRKWPHLLSDLDKPFHILTNHEDLISRIRTDARLKMNRWTSELDCYIFDSYCRPKRDNRHHFSKSSSNRS</sequence>
<dbReference type="CDD" id="cd01647">
    <property type="entry name" value="RT_LTR"/>
    <property type="match status" value="1"/>
</dbReference>
<dbReference type="InterPro" id="IPR043502">
    <property type="entry name" value="DNA/RNA_pol_sf"/>
</dbReference>
<name>S9X175_SCHCR</name>
<feature type="transmembrane region" description="Helical" evidence="3">
    <location>
        <begin position="202"/>
        <end position="221"/>
    </location>
</feature>
<dbReference type="CDD" id="cd09274">
    <property type="entry name" value="RNase_HI_RT_Ty3"/>
    <property type="match status" value="1"/>
</dbReference>
<dbReference type="PANTHER" id="PTHR37984">
    <property type="entry name" value="PROTEIN CBG26694"/>
    <property type="match status" value="1"/>
</dbReference>
<dbReference type="InterPro" id="IPR043128">
    <property type="entry name" value="Rev_trsase/Diguanyl_cyclase"/>
</dbReference>
<dbReference type="PANTHER" id="PTHR37984:SF5">
    <property type="entry name" value="PROTEIN NYNRIN-LIKE"/>
    <property type="match status" value="1"/>
</dbReference>
<keyword evidence="1" id="KW-0511">Multifunctional enzyme</keyword>
<dbReference type="SUPFAM" id="SSF56672">
    <property type="entry name" value="DNA/RNA polymerases"/>
    <property type="match status" value="1"/>
</dbReference>
<dbReference type="STRING" id="653667.S9X175"/>
<keyword evidence="3" id="KW-0812">Transmembrane</keyword>
<dbReference type="InterPro" id="IPR000477">
    <property type="entry name" value="RT_dom"/>
</dbReference>
<dbReference type="Pfam" id="PF17919">
    <property type="entry name" value="RT_RNaseH_2"/>
    <property type="match status" value="1"/>
</dbReference>
<dbReference type="eggNOG" id="KOG0017">
    <property type="taxonomic scope" value="Eukaryota"/>
</dbReference>
<evidence type="ECO:0000256" key="1">
    <source>
        <dbReference type="ARBA" id="ARBA00023268"/>
    </source>
</evidence>
<dbReference type="PROSITE" id="PS50878">
    <property type="entry name" value="RT_POL"/>
    <property type="match status" value="1"/>
</dbReference>
<keyword evidence="3" id="KW-1133">Transmembrane helix</keyword>
<proteinExistence type="predicted"/>
<dbReference type="OMA" id="FHITHRP"/>
<dbReference type="RefSeq" id="XP_013024607.1">
    <property type="nucleotide sequence ID" value="XM_013169153.1"/>
</dbReference>